<gene>
    <name evidence="7" type="ORF">AQUCO_02200139v1</name>
</gene>
<evidence type="ECO:0000313" key="7">
    <source>
        <dbReference type="EMBL" id="PIA41507.1"/>
    </source>
</evidence>
<proteinExistence type="inferred from homology"/>
<keyword evidence="8" id="KW-1185">Reference proteome</keyword>
<dbReference type="InterPro" id="IPR017972">
    <property type="entry name" value="Cyt_P450_CS"/>
</dbReference>
<dbReference type="STRING" id="218851.A0A2G5DE48"/>
<protein>
    <recommendedName>
        <fullName evidence="9">Cytochrome P450</fullName>
    </recommendedName>
</protein>
<comment type="cofactor">
    <cofactor evidence="4">
        <name>heme</name>
        <dbReference type="ChEBI" id="CHEBI:30413"/>
    </cofactor>
</comment>
<dbReference type="Proteomes" id="UP000230069">
    <property type="component" value="Unassembled WGS sequence"/>
</dbReference>
<dbReference type="AlphaFoldDB" id="A0A2G5DE48"/>
<evidence type="ECO:0000313" key="8">
    <source>
        <dbReference type="Proteomes" id="UP000230069"/>
    </source>
</evidence>
<dbReference type="FunFam" id="1.10.630.10:FF:000011">
    <property type="entry name" value="Cytochrome P450 83B1"/>
    <property type="match status" value="1"/>
</dbReference>
<dbReference type="GO" id="GO:0044550">
    <property type="term" value="P:secondary metabolite biosynthetic process"/>
    <property type="evidence" value="ECO:0007669"/>
    <property type="project" value="UniProtKB-ARBA"/>
</dbReference>
<feature type="chain" id="PRO_5013666962" description="Cytochrome P450" evidence="6">
    <location>
        <begin position="28"/>
        <end position="494"/>
    </location>
</feature>
<dbReference type="PRINTS" id="PR00463">
    <property type="entry name" value="EP450I"/>
</dbReference>
<evidence type="ECO:0000256" key="2">
    <source>
        <dbReference type="ARBA" id="ARBA00022723"/>
    </source>
</evidence>
<evidence type="ECO:0008006" key="9">
    <source>
        <dbReference type="Google" id="ProtNLM"/>
    </source>
</evidence>
<dbReference type="Pfam" id="PF00067">
    <property type="entry name" value="p450"/>
    <property type="match status" value="1"/>
</dbReference>
<dbReference type="EMBL" id="KZ305039">
    <property type="protein sequence ID" value="PIA41507.1"/>
    <property type="molecule type" value="Genomic_DNA"/>
</dbReference>
<accession>A0A2G5DE48</accession>
<dbReference type="GO" id="GO:0020037">
    <property type="term" value="F:heme binding"/>
    <property type="evidence" value="ECO:0007669"/>
    <property type="project" value="InterPro"/>
</dbReference>
<feature type="binding site" description="axial binding residue" evidence="4">
    <location>
        <position position="437"/>
    </location>
    <ligand>
        <name>heme</name>
        <dbReference type="ChEBI" id="CHEBI:30413"/>
    </ligand>
    <ligandPart>
        <name>Fe</name>
        <dbReference type="ChEBI" id="CHEBI:18248"/>
    </ligandPart>
</feature>
<dbReference type="InterPro" id="IPR036396">
    <property type="entry name" value="Cyt_P450_sf"/>
</dbReference>
<keyword evidence="4 5" id="KW-0349">Heme</keyword>
<evidence type="ECO:0000256" key="4">
    <source>
        <dbReference type="PIRSR" id="PIRSR602401-1"/>
    </source>
</evidence>
<dbReference type="Gene3D" id="1.10.630.10">
    <property type="entry name" value="Cytochrome P450"/>
    <property type="match status" value="1"/>
</dbReference>
<name>A0A2G5DE48_AQUCA</name>
<dbReference type="CDD" id="cd11072">
    <property type="entry name" value="CYP71-like"/>
    <property type="match status" value="1"/>
</dbReference>
<keyword evidence="3 4" id="KW-0408">Iron</keyword>
<sequence>MVSMPPRNSVQQSLIILFCSLVQSVLSNPLKYHPPPKLPLIGHLHHLGALPHQSLRDLSLKYGPLMLLHLGYTPTLVVSSAKMGREIMKTHDVVFSNRPITTAVKEFLYSGKDVAFAPLGEYWRQMRRVCVNDLLSVKRVQSFEFVRDEEIANMTNKINQACLRKIDVNLTDLIVVIASNIISRVALGRTLEGKSESAKLLKEMAEQFGVFSVGDMFPSLGWIDELTGLKKRMRRTSIAMHRFLDEVVQEHLMSKKEGVQADRKDLVDLLLEFEKDYTQRVEFTRENLTVIIMDMFVAGTDTTYTTLEWAMAELANHPVAMKKVQEEVRLVIGKTTKVNESDTSKMNYFNCVIKETLRMHPPLVLSLPRVSTSSTNIEGYQISDKTRVIINLWAICRDPAVWDKPNEFIPERFMNSPTDFTGKHFEFIPFGAGRRGCPGLTFGVTSVEAILANLLYWFDWELTGGAIKIDMTEAFGISVNLKQPLLLAPKAHVF</sequence>
<evidence type="ECO:0000256" key="6">
    <source>
        <dbReference type="SAM" id="SignalP"/>
    </source>
</evidence>
<dbReference type="PROSITE" id="PS00086">
    <property type="entry name" value="CYTOCHROME_P450"/>
    <property type="match status" value="1"/>
</dbReference>
<evidence type="ECO:0000256" key="3">
    <source>
        <dbReference type="ARBA" id="ARBA00023004"/>
    </source>
</evidence>
<evidence type="ECO:0000256" key="5">
    <source>
        <dbReference type="RuleBase" id="RU000461"/>
    </source>
</evidence>
<organism evidence="7 8">
    <name type="scientific">Aquilegia coerulea</name>
    <name type="common">Rocky mountain columbine</name>
    <dbReference type="NCBI Taxonomy" id="218851"/>
    <lineage>
        <taxon>Eukaryota</taxon>
        <taxon>Viridiplantae</taxon>
        <taxon>Streptophyta</taxon>
        <taxon>Embryophyta</taxon>
        <taxon>Tracheophyta</taxon>
        <taxon>Spermatophyta</taxon>
        <taxon>Magnoliopsida</taxon>
        <taxon>Ranunculales</taxon>
        <taxon>Ranunculaceae</taxon>
        <taxon>Thalictroideae</taxon>
        <taxon>Aquilegia</taxon>
    </lineage>
</organism>
<dbReference type="SUPFAM" id="SSF48264">
    <property type="entry name" value="Cytochrome P450"/>
    <property type="match status" value="1"/>
</dbReference>
<dbReference type="PANTHER" id="PTHR47955">
    <property type="entry name" value="CYTOCHROME P450 FAMILY 71 PROTEIN"/>
    <property type="match status" value="1"/>
</dbReference>
<keyword evidence="2 4" id="KW-0479">Metal-binding</keyword>
<dbReference type="InterPro" id="IPR002401">
    <property type="entry name" value="Cyt_P450_E_grp-I"/>
</dbReference>
<reference evidence="7 8" key="1">
    <citation type="submission" date="2017-09" db="EMBL/GenBank/DDBJ databases">
        <title>WGS assembly of Aquilegia coerulea Goldsmith.</title>
        <authorList>
            <person name="Hodges S."/>
            <person name="Kramer E."/>
            <person name="Nordborg M."/>
            <person name="Tomkins J."/>
            <person name="Borevitz J."/>
            <person name="Derieg N."/>
            <person name="Yan J."/>
            <person name="Mihaltcheva S."/>
            <person name="Hayes R.D."/>
            <person name="Rokhsar D."/>
        </authorList>
    </citation>
    <scope>NUCLEOTIDE SEQUENCE [LARGE SCALE GENOMIC DNA]</scope>
    <source>
        <strain evidence="8">cv. Goldsmith</strain>
    </source>
</reference>
<feature type="signal peptide" evidence="6">
    <location>
        <begin position="1"/>
        <end position="27"/>
    </location>
</feature>
<dbReference type="GO" id="GO:0005506">
    <property type="term" value="F:iron ion binding"/>
    <property type="evidence" value="ECO:0007669"/>
    <property type="project" value="InterPro"/>
</dbReference>
<dbReference type="PANTHER" id="PTHR47955:SF15">
    <property type="entry name" value="CYTOCHROME P450 71A2-LIKE"/>
    <property type="match status" value="1"/>
</dbReference>
<evidence type="ECO:0000256" key="1">
    <source>
        <dbReference type="ARBA" id="ARBA00010617"/>
    </source>
</evidence>
<keyword evidence="5" id="KW-0503">Monooxygenase</keyword>
<keyword evidence="5" id="KW-0560">Oxidoreductase</keyword>
<dbReference type="OrthoDB" id="548633at2759"/>
<comment type="similarity">
    <text evidence="1 5">Belongs to the cytochrome P450 family.</text>
</comment>
<dbReference type="PRINTS" id="PR00385">
    <property type="entry name" value="P450"/>
</dbReference>
<dbReference type="InParanoid" id="A0A2G5DE48"/>
<dbReference type="GO" id="GO:0016705">
    <property type="term" value="F:oxidoreductase activity, acting on paired donors, with incorporation or reduction of molecular oxygen"/>
    <property type="evidence" value="ECO:0007669"/>
    <property type="project" value="InterPro"/>
</dbReference>
<dbReference type="InterPro" id="IPR001128">
    <property type="entry name" value="Cyt_P450"/>
</dbReference>
<dbReference type="GO" id="GO:0004497">
    <property type="term" value="F:monooxygenase activity"/>
    <property type="evidence" value="ECO:0007669"/>
    <property type="project" value="UniProtKB-KW"/>
</dbReference>
<keyword evidence="6" id="KW-0732">Signal</keyword>